<dbReference type="InterPro" id="IPR047907">
    <property type="entry name" value="CD1375-like"/>
</dbReference>
<protein>
    <submittedName>
        <fullName evidence="1">Uncharacterized protein</fullName>
    </submittedName>
</protein>
<name>G1WGA5_9ACTN</name>
<keyword evidence="2" id="KW-1185">Reference proteome</keyword>
<reference evidence="1 2" key="1">
    <citation type="submission" date="2011-06" db="EMBL/GenBank/DDBJ databases">
        <title>The Genome Sequence of Collinsella tanakaei YIT 12063.</title>
        <authorList>
            <consortium name="The Broad Institute Genome Sequencing Platform"/>
            <person name="Earl A."/>
            <person name="Ward D."/>
            <person name="Feldgarden M."/>
            <person name="Gevers D."/>
            <person name="Morotomi M."/>
            <person name="Young S.K."/>
            <person name="Zeng Q."/>
            <person name="Gargeya S."/>
            <person name="Fitzgerald M."/>
            <person name="Haas B."/>
            <person name="Abouelleil A."/>
            <person name="Alvarado L."/>
            <person name="Arachchi H.M."/>
            <person name="Berlin A."/>
            <person name="Brown A."/>
            <person name="Chapman S.B."/>
            <person name="Chen Z."/>
            <person name="Dunbar C."/>
            <person name="Freedman E."/>
            <person name="Gearin G."/>
            <person name="Gellesch M."/>
            <person name="Goldberg J."/>
            <person name="Griggs A."/>
            <person name="Gujja S."/>
            <person name="Heiman D."/>
            <person name="Howarth C."/>
            <person name="Larson L."/>
            <person name="Lui A."/>
            <person name="MacDonald P.J.P."/>
            <person name="Mehta T."/>
            <person name="Montmayeur A."/>
            <person name="Murphy C."/>
            <person name="Neiman D."/>
            <person name="Pearson M."/>
            <person name="Priest M."/>
            <person name="Roberts A."/>
            <person name="Saif S."/>
            <person name="Shea T."/>
            <person name="Shenoy N."/>
            <person name="Sisk P."/>
            <person name="Stolte C."/>
            <person name="Sykes S."/>
            <person name="Wortman J."/>
            <person name="Nusbaum C."/>
            <person name="Birren B."/>
        </authorList>
    </citation>
    <scope>NUCLEOTIDE SEQUENCE [LARGE SCALE GENOMIC DNA]</scope>
    <source>
        <strain evidence="1 2">YIT 12063</strain>
    </source>
</reference>
<evidence type="ECO:0000313" key="2">
    <source>
        <dbReference type="Proteomes" id="UP000004830"/>
    </source>
</evidence>
<dbReference type="NCBIfam" id="NF040910">
    <property type="entry name" value="CD1375_fam"/>
    <property type="match status" value="1"/>
</dbReference>
<dbReference type="AlphaFoldDB" id="G1WGA5"/>
<evidence type="ECO:0000313" key="1">
    <source>
        <dbReference type="EMBL" id="EGX67356.1"/>
    </source>
</evidence>
<accession>G1WGA5</accession>
<organism evidence="1 2">
    <name type="scientific">Collinsella tanakaei YIT 12063</name>
    <dbReference type="NCBI Taxonomy" id="742742"/>
    <lineage>
        <taxon>Bacteria</taxon>
        <taxon>Bacillati</taxon>
        <taxon>Actinomycetota</taxon>
        <taxon>Coriobacteriia</taxon>
        <taxon>Coriobacteriales</taxon>
        <taxon>Coriobacteriaceae</taxon>
        <taxon>Collinsella</taxon>
    </lineage>
</organism>
<gene>
    <name evidence="1" type="ORF">HMPREF9452_00368</name>
</gene>
<dbReference type="STRING" id="742742.HMPREF9452_00368"/>
<dbReference type="RefSeq" id="WP_009140404.1">
    <property type="nucleotide sequence ID" value="NZ_JH126467.1"/>
</dbReference>
<proteinExistence type="predicted"/>
<comment type="caution">
    <text evidence="1">The sequence shown here is derived from an EMBL/GenBank/DDBJ whole genome shotgun (WGS) entry which is preliminary data.</text>
</comment>
<dbReference type="HOGENOM" id="CLU_217518_0_0_11"/>
<dbReference type="GeneID" id="77174619"/>
<sequence length="36" mass="4182">MAKLYYNMIHAGTWTIEKVPSLWKKKVEEMLAADNA</sequence>
<dbReference type="Proteomes" id="UP000004830">
    <property type="component" value="Unassembled WGS sequence"/>
</dbReference>
<dbReference type="EMBL" id="ADLS01000006">
    <property type="protein sequence ID" value="EGX67356.1"/>
    <property type="molecule type" value="Genomic_DNA"/>
</dbReference>